<dbReference type="GO" id="GO:0005737">
    <property type="term" value="C:cytoplasm"/>
    <property type="evidence" value="ECO:0007669"/>
    <property type="project" value="TreeGrafter"/>
</dbReference>
<dbReference type="RefSeq" id="WP_133871262.1">
    <property type="nucleotide sequence ID" value="NZ_BOMD01000104.1"/>
</dbReference>
<dbReference type="InterPro" id="IPR036188">
    <property type="entry name" value="FAD/NAD-bd_sf"/>
</dbReference>
<dbReference type="InterPro" id="IPR028202">
    <property type="entry name" value="Reductase_C"/>
</dbReference>
<dbReference type="Pfam" id="PF07992">
    <property type="entry name" value="Pyr_redox_2"/>
    <property type="match status" value="1"/>
</dbReference>
<keyword evidence="4" id="KW-0560">Oxidoreductase</keyword>
<keyword evidence="3" id="KW-0274">FAD</keyword>
<dbReference type="Pfam" id="PF14759">
    <property type="entry name" value="Reductase_C"/>
    <property type="match status" value="1"/>
</dbReference>
<dbReference type="Gene3D" id="3.30.390.30">
    <property type="match status" value="1"/>
</dbReference>
<dbReference type="SUPFAM" id="SSF51905">
    <property type="entry name" value="FAD/NAD(P)-binding domain"/>
    <property type="match status" value="2"/>
</dbReference>
<dbReference type="InterPro" id="IPR023753">
    <property type="entry name" value="FAD/NAD-binding_dom"/>
</dbReference>
<organism evidence="7 8">
    <name type="scientific">Paractinoplanes brasiliensis</name>
    <dbReference type="NCBI Taxonomy" id="52695"/>
    <lineage>
        <taxon>Bacteria</taxon>
        <taxon>Bacillati</taxon>
        <taxon>Actinomycetota</taxon>
        <taxon>Actinomycetes</taxon>
        <taxon>Micromonosporales</taxon>
        <taxon>Micromonosporaceae</taxon>
        <taxon>Paractinoplanes</taxon>
    </lineage>
</organism>
<dbReference type="InterPro" id="IPR016156">
    <property type="entry name" value="FAD/NAD-linked_Rdtase_dimer_sf"/>
</dbReference>
<accession>A0A4R6JJY1</accession>
<dbReference type="Gene3D" id="3.50.50.60">
    <property type="entry name" value="FAD/NAD(P)-binding domain"/>
    <property type="match status" value="2"/>
</dbReference>
<comment type="cofactor">
    <cofactor evidence="1">
        <name>FAD</name>
        <dbReference type="ChEBI" id="CHEBI:57692"/>
    </cofactor>
</comment>
<dbReference type="PRINTS" id="PR00411">
    <property type="entry name" value="PNDRDTASEI"/>
</dbReference>
<protein>
    <submittedName>
        <fullName evidence="7">3-phenylpropionate/trans-cinnamate dioxygenase ferredoxin reductase subunit</fullName>
    </submittedName>
</protein>
<dbReference type="OrthoDB" id="1145at2"/>
<evidence type="ECO:0000256" key="3">
    <source>
        <dbReference type="ARBA" id="ARBA00022827"/>
    </source>
</evidence>
<feature type="domain" description="Reductase C-terminal" evidence="6">
    <location>
        <begin position="322"/>
        <end position="412"/>
    </location>
</feature>
<dbReference type="GO" id="GO:0051213">
    <property type="term" value="F:dioxygenase activity"/>
    <property type="evidence" value="ECO:0007669"/>
    <property type="project" value="UniProtKB-KW"/>
</dbReference>
<dbReference type="Proteomes" id="UP000294901">
    <property type="component" value="Unassembled WGS sequence"/>
</dbReference>
<dbReference type="AlphaFoldDB" id="A0A4R6JJY1"/>
<dbReference type="GO" id="GO:0016651">
    <property type="term" value="F:oxidoreductase activity, acting on NAD(P)H"/>
    <property type="evidence" value="ECO:0007669"/>
    <property type="project" value="TreeGrafter"/>
</dbReference>
<evidence type="ECO:0000313" key="8">
    <source>
        <dbReference type="Proteomes" id="UP000294901"/>
    </source>
</evidence>
<dbReference type="PRINTS" id="PR00368">
    <property type="entry name" value="FADPNR"/>
</dbReference>
<keyword evidence="7" id="KW-0223">Dioxygenase</keyword>
<dbReference type="EMBL" id="SNWR01000001">
    <property type="protein sequence ID" value="TDO36523.1"/>
    <property type="molecule type" value="Genomic_DNA"/>
</dbReference>
<evidence type="ECO:0000256" key="4">
    <source>
        <dbReference type="ARBA" id="ARBA00023002"/>
    </source>
</evidence>
<dbReference type="SUPFAM" id="SSF55424">
    <property type="entry name" value="FAD/NAD-linked reductases, dimerisation (C-terminal) domain"/>
    <property type="match status" value="1"/>
</dbReference>
<evidence type="ECO:0000256" key="1">
    <source>
        <dbReference type="ARBA" id="ARBA00001974"/>
    </source>
</evidence>
<sequence>MTADRTFVIVGAGQAGANAAETLRAEGFAGRVVLLGAEPHFPYERPPLSKAVLLGKDEPDSVFLHDDAWYAEQDVEVHIGAAAHALDRAARQVSTRDGRTFHYDRLLLATGSSPRSLPVAGADLDGVVRLRTLTDSRRLAGRLRTGARLVIVGAGWIGLEVAAAASAKGADVTVVEAASLPLQRVLGERMARYFAGLHTGRGVHFRFGNQVTEIRGDGRVSQVVLADGSVLGADTVLVAVGVRPDMELAETAGLACDDGILVDQRLRTSDPLIFAAGDAARVGHPLLRARVRSEHWDNAVHTGTTAARAMLDQDVVHDRVPYFFSDQYDLGMEYTGWVPPGHDAGLVIRGDLGSGEFLAFWTERGRVLAGMNVNVWDVADRIEALVRAGLRDGLTVPADRLADPAVPLSDLLR</sequence>
<reference evidence="7 8" key="1">
    <citation type="submission" date="2019-03" db="EMBL/GenBank/DDBJ databases">
        <title>Sequencing the genomes of 1000 actinobacteria strains.</title>
        <authorList>
            <person name="Klenk H.-P."/>
        </authorList>
    </citation>
    <scope>NUCLEOTIDE SEQUENCE [LARGE SCALE GENOMIC DNA]</scope>
    <source>
        <strain evidence="7 8">DSM 43805</strain>
    </source>
</reference>
<evidence type="ECO:0000313" key="7">
    <source>
        <dbReference type="EMBL" id="TDO36523.1"/>
    </source>
</evidence>
<dbReference type="PANTHER" id="PTHR43557">
    <property type="entry name" value="APOPTOSIS-INDUCING FACTOR 1"/>
    <property type="match status" value="1"/>
</dbReference>
<evidence type="ECO:0000256" key="2">
    <source>
        <dbReference type="ARBA" id="ARBA00022630"/>
    </source>
</evidence>
<feature type="domain" description="FAD/NAD(P)-binding" evidence="5">
    <location>
        <begin position="7"/>
        <end position="303"/>
    </location>
</feature>
<dbReference type="PANTHER" id="PTHR43557:SF2">
    <property type="entry name" value="RIESKE DOMAIN-CONTAINING PROTEIN-RELATED"/>
    <property type="match status" value="1"/>
</dbReference>
<keyword evidence="8" id="KW-1185">Reference proteome</keyword>
<comment type="caution">
    <text evidence="7">The sequence shown here is derived from an EMBL/GenBank/DDBJ whole genome shotgun (WGS) entry which is preliminary data.</text>
</comment>
<name>A0A4R6JJY1_9ACTN</name>
<evidence type="ECO:0000259" key="5">
    <source>
        <dbReference type="Pfam" id="PF07992"/>
    </source>
</evidence>
<evidence type="ECO:0000259" key="6">
    <source>
        <dbReference type="Pfam" id="PF14759"/>
    </source>
</evidence>
<proteinExistence type="predicted"/>
<keyword evidence="2" id="KW-0285">Flavoprotein</keyword>
<dbReference type="InterPro" id="IPR050446">
    <property type="entry name" value="FAD-oxidoreductase/Apoptosis"/>
</dbReference>
<gene>
    <name evidence="7" type="ORF">C8E87_0097</name>
</gene>